<name>A0A329MIJ6_9BACL</name>
<dbReference type="PANTHER" id="PTHR43280">
    <property type="entry name" value="ARAC-FAMILY TRANSCRIPTIONAL REGULATOR"/>
    <property type="match status" value="1"/>
</dbReference>
<keyword evidence="12" id="KW-1185">Reference proteome</keyword>
<comment type="caution">
    <text evidence="11">The sequence shown here is derived from an EMBL/GenBank/DDBJ whole genome shotgun (WGS) entry which is preliminary data.</text>
</comment>
<dbReference type="GO" id="GO:0043565">
    <property type="term" value="F:sequence-specific DNA binding"/>
    <property type="evidence" value="ECO:0007669"/>
    <property type="project" value="InterPro"/>
</dbReference>
<dbReference type="InterPro" id="IPR033479">
    <property type="entry name" value="dCache_1"/>
</dbReference>
<dbReference type="OrthoDB" id="1975037at2"/>
<feature type="domain" description="HTH araC/xylS-type" evidence="10">
    <location>
        <begin position="659"/>
        <end position="757"/>
    </location>
</feature>
<evidence type="ECO:0000256" key="4">
    <source>
        <dbReference type="ARBA" id="ARBA00022989"/>
    </source>
</evidence>
<dbReference type="Gene3D" id="1.10.10.60">
    <property type="entry name" value="Homeodomain-like"/>
    <property type="match status" value="2"/>
</dbReference>
<evidence type="ECO:0000256" key="1">
    <source>
        <dbReference type="ARBA" id="ARBA00004651"/>
    </source>
</evidence>
<evidence type="ECO:0000256" key="7">
    <source>
        <dbReference type="ARBA" id="ARBA00023136"/>
    </source>
</evidence>
<accession>A0A329MIJ6</accession>
<sequence>MQMLPWIKRASFKRKIFVYMFLLSIVPLLVLGTFSTLSTAKIVQEEVDHNHQIILRQFQYQINDFLKKLESASLQLASNIVIEKSVEIGPVTSDLGQTFAAIDTVQKLRTYSDINLDISLIYNKFKKVYSTRDGYINQADFSYNELVKRTGYKYNAATVISPNQDQGLNELLIVRPVPTFNVEAPDGVLVIHVQTERLIELFNQAQLGEERKLLVIDDKGTIVMSQDSRELGSKLTPSSELYRFWQNPESFTSEFTLDGVGYNLSAQKSGMNNWTYIAMTPTKELSRKSDNIKYVTWSLVGLLTLLWVLLSLIGSSRLYNPIQRLLHKFAGDDKPGQGYKDGLEALDSIYQHMAKTNERLRSELSERMPFWKEAFVQQLLRGEMSEADIRGKMEQHGMPLSGAYFYVCLIDVDEYGRFKQQYLENDRSLLLYALRKMIEEIAEESFSCMTASPIPGQVAVIVGVDKVNETSDQALEALADEFRSKVRQFFQFTVTVAVSKAQRGYGGIGEACQEASDLIGYRLLMGNDVNISQHAIEPSIRQSSSSLLHGQKKIVTALAKGDLAEASAQLEQMIQIVPQYVHNSETVLGLFAYLLGELDYLLQEWGQEPREWFEKDPYKQLYGMESLNEVKEWLKQTVFPQVVQALQDANLPKRKKQVQQALFYIHEHFETDLSLQQVADTIQVSPSQLSRMFKEETGFAFGDYVIDFRMEKAKEWLAHTEMPIKDIADRLRYTTVQNFTRIFKQVTDMPPGQYRKQFRHHED</sequence>
<dbReference type="InterPro" id="IPR041522">
    <property type="entry name" value="CdaR_GGDEF"/>
</dbReference>
<evidence type="ECO:0000313" key="12">
    <source>
        <dbReference type="Proteomes" id="UP000250369"/>
    </source>
</evidence>
<keyword evidence="6" id="KW-0238">DNA-binding</keyword>
<dbReference type="Proteomes" id="UP000250369">
    <property type="component" value="Unassembled WGS sequence"/>
</dbReference>
<dbReference type="InterPro" id="IPR018062">
    <property type="entry name" value="HTH_AraC-typ_CS"/>
</dbReference>
<keyword evidence="3 9" id="KW-0812">Transmembrane</keyword>
<keyword evidence="5" id="KW-0805">Transcription regulation</keyword>
<dbReference type="GO" id="GO:0005886">
    <property type="term" value="C:plasma membrane"/>
    <property type="evidence" value="ECO:0007669"/>
    <property type="project" value="UniProtKB-SubCell"/>
</dbReference>
<dbReference type="EMBL" id="QMFB01000010">
    <property type="protein sequence ID" value="RAV19781.1"/>
    <property type="molecule type" value="Genomic_DNA"/>
</dbReference>
<keyword evidence="4 9" id="KW-1133">Transmembrane helix</keyword>
<evidence type="ECO:0000256" key="6">
    <source>
        <dbReference type="ARBA" id="ARBA00023125"/>
    </source>
</evidence>
<dbReference type="PANTHER" id="PTHR43280:SF10">
    <property type="entry name" value="REGULATORY PROTEIN POCR"/>
    <property type="match status" value="1"/>
</dbReference>
<dbReference type="Pfam" id="PF02743">
    <property type="entry name" value="dCache_1"/>
    <property type="match status" value="1"/>
</dbReference>
<dbReference type="PROSITE" id="PS01124">
    <property type="entry name" value="HTH_ARAC_FAMILY_2"/>
    <property type="match status" value="1"/>
</dbReference>
<dbReference type="PROSITE" id="PS00041">
    <property type="entry name" value="HTH_ARAC_FAMILY_1"/>
    <property type="match status" value="1"/>
</dbReference>
<dbReference type="SUPFAM" id="SSF46689">
    <property type="entry name" value="Homeodomain-like"/>
    <property type="match status" value="2"/>
</dbReference>
<dbReference type="GO" id="GO:0003700">
    <property type="term" value="F:DNA-binding transcription factor activity"/>
    <property type="evidence" value="ECO:0007669"/>
    <property type="project" value="InterPro"/>
</dbReference>
<evidence type="ECO:0000256" key="9">
    <source>
        <dbReference type="SAM" id="Phobius"/>
    </source>
</evidence>
<evidence type="ECO:0000256" key="5">
    <source>
        <dbReference type="ARBA" id="ARBA00023015"/>
    </source>
</evidence>
<dbReference type="AlphaFoldDB" id="A0A329MIJ6"/>
<reference evidence="11 12" key="1">
    <citation type="journal article" date="2009" name="Int. J. Syst. Evol. Microbiol.">
        <title>Paenibacillus contaminans sp. nov., isolated from a contaminated laboratory plate.</title>
        <authorList>
            <person name="Chou J.H."/>
            <person name="Lee J.H."/>
            <person name="Lin M.C."/>
            <person name="Chang P.S."/>
            <person name="Arun A.B."/>
            <person name="Young C.C."/>
            <person name="Chen W.M."/>
        </authorList>
    </citation>
    <scope>NUCLEOTIDE SEQUENCE [LARGE SCALE GENOMIC DNA]</scope>
    <source>
        <strain evidence="11 12">CKOBP-6</strain>
    </source>
</reference>
<feature type="transmembrane region" description="Helical" evidence="9">
    <location>
        <begin position="294"/>
        <end position="314"/>
    </location>
</feature>
<dbReference type="Pfam" id="PF17853">
    <property type="entry name" value="GGDEF_2"/>
    <property type="match status" value="1"/>
</dbReference>
<comment type="subcellular location">
    <subcellularLocation>
        <location evidence="1">Cell membrane</location>
        <topology evidence="1">Multi-pass membrane protein</topology>
    </subcellularLocation>
</comment>
<dbReference type="Pfam" id="PF12833">
    <property type="entry name" value="HTH_18"/>
    <property type="match status" value="1"/>
</dbReference>
<dbReference type="Gene3D" id="3.30.450.20">
    <property type="entry name" value="PAS domain"/>
    <property type="match status" value="1"/>
</dbReference>
<dbReference type="SMART" id="SM00342">
    <property type="entry name" value="HTH_ARAC"/>
    <property type="match status" value="1"/>
</dbReference>
<evidence type="ECO:0000256" key="2">
    <source>
        <dbReference type="ARBA" id="ARBA00022475"/>
    </source>
</evidence>
<evidence type="ECO:0000256" key="3">
    <source>
        <dbReference type="ARBA" id="ARBA00022692"/>
    </source>
</evidence>
<keyword evidence="7 9" id="KW-0472">Membrane</keyword>
<evidence type="ECO:0000259" key="10">
    <source>
        <dbReference type="PROSITE" id="PS01124"/>
    </source>
</evidence>
<keyword evidence="2" id="KW-1003">Cell membrane</keyword>
<organism evidence="11 12">
    <name type="scientific">Paenibacillus contaminans</name>
    <dbReference type="NCBI Taxonomy" id="450362"/>
    <lineage>
        <taxon>Bacteria</taxon>
        <taxon>Bacillati</taxon>
        <taxon>Bacillota</taxon>
        <taxon>Bacilli</taxon>
        <taxon>Bacillales</taxon>
        <taxon>Paenibacillaceae</taxon>
        <taxon>Paenibacillus</taxon>
    </lineage>
</organism>
<dbReference type="InterPro" id="IPR018060">
    <property type="entry name" value="HTH_AraC"/>
</dbReference>
<proteinExistence type="predicted"/>
<evidence type="ECO:0000313" key="11">
    <source>
        <dbReference type="EMBL" id="RAV19781.1"/>
    </source>
</evidence>
<evidence type="ECO:0000256" key="8">
    <source>
        <dbReference type="ARBA" id="ARBA00023163"/>
    </source>
</evidence>
<protein>
    <submittedName>
        <fullName evidence="11">AraC family transcriptional regulator</fullName>
    </submittedName>
</protein>
<dbReference type="InterPro" id="IPR009057">
    <property type="entry name" value="Homeodomain-like_sf"/>
</dbReference>
<gene>
    <name evidence="11" type="ORF">DQG23_17705</name>
</gene>
<keyword evidence="8" id="KW-0804">Transcription</keyword>